<dbReference type="Pfam" id="PF02348">
    <property type="entry name" value="CTP_transf_3"/>
    <property type="match status" value="1"/>
</dbReference>
<dbReference type="PANTHER" id="PTHR21485:SF6">
    <property type="entry name" value="N-ACYLNEURAMINATE CYTIDYLYLTRANSFERASE-RELATED"/>
    <property type="match status" value="1"/>
</dbReference>
<organism evidence="1 2">
    <name type="scientific">Winogradskyella damuponensis</name>
    <dbReference type="NCBI Taxonomy" id="943939"/>
    <lineage>
        <taxon>Bacteria</taxon>
        <taxon>Pseudomonadati</taxon>
        <taxon>Bacteroidota</taxon>
        <taxon>Flavobacteriia</taxon>
        <taxon>Flavobacteriales</taxon>
        <taxon>Flavobacteriaceae</taxon>
        <taxon>Winogradskyella</taxon>
    </lineage>
</organism>
<proteinExistence type="predicted"/>
<protein>
    <submittedName>
        <fullName evidence="1">Acylneuraminate cytidylyltransferase family protein</fullName>
    </submittedName>
</protein>
<keyword evidence="2" id="KW-1185">Reference proteome</keyword>
<dbReference type="RefSeq" id="WP_344713361.1">
    <property type="nucleotide sequence ID" value="NZ_BAABCB010000015.1"/>
</dbReference>
<dbReference type="CDD" id="cd02513">
    <property type="entry name" value="CMP-NeuAc_Synthase"/>
    <property type="match status" value="1"/>
</dbReference>
<evidence type="ECO:0000313" key="1">
    <source>
        <dbReference type="EMBL" id="GAA4242393.1"/>
    </source>
</evidence>
<dbReference type="Proteomes" id="UP001501682">
    <property type="component" value="Unassembled WGS sequence"/>
</dbReference>
<dbReference type="SUPFAM" id="SSF53448">
    <property type="entry name" value="Nucleotide-diphospho-sugar transferases"/>
    <property type="match status" value="1"/>
</dbReference>
<keyword evidence="1" id="KW-0808">Transferase</keyword>
<keyword evidence="1" id="KW-0548">Nucleotidyltransferase</keyword>
<dbReference type="EMBL" id="BAABCB010000015">
    <property type="protein sequence ID" value="GAA4242393.1"/>
    <property type="molecule type" value="Genomic_DNA"/>
</dbReference>
<evidence type="ECO:0000313" key="2">
    <source>
        <dbReference type="Proteomes" id="UP001501682"/>
    </source>
</evidence>
<dbReference type="PANTHER" id="PTHR21485">
    <property type="entry name" value="HAD SUPERFAMILY MEMBERS CMAS AND KDSC"/>
    <property type="match status" value="1"/>
</dbReference>
<sequence length="227" mass="25769">MNYLVVITARGGSKGIPKKNIKLLNGKPLIQYSIDIAKKIADKKDICFTTDSDEIIEIAQKLGLEIPFKRPAELATDTANSQDVILHGLEAYEKLNNKTYDAIVLLQPTSPFRTLEQVQDCINRYDNSIDMVVSAKQASANPYYNLYEENNGFLKPSKEGNYTRRQDCPDVWELNGAIYVINSTALRTQKIKAFSKVKKYIMSEETSIDIDTPLDWKIAEFYLQDSK</sequence>
<gene>
    <name evidence="1" type="ORF">GCM10022292_12440</name>
</gene>
<dbReference type="Gene3D" id="3.90.550.10">
    <property type="entry name" value="Spore Coat Polysaccharide Biosynthesis Protein SpsA, Chain A"/>
    <property type="match status" value="1"/>
</dbReference>
<dbReference type="InterPro" id="IPR050793">
    <property type="entry name" value="CMP-NeuNAc_synthase"/>
</dbReference>
<reference evidence="2" key="1">
    <citation type="journal article" date="2019" name="Int. J. Syst. Evol. Microbiol.">
        <title>The Global Catalogue of Microorganisms (GCM) 10K type strain sequencing project: providing services to taxonomists for standard genome sequencing and annotation.</title>
        <authorList>
            <consortium name="The Broad Institute Genomics Platform"/>
            <consortium name="The Broad Institute Genome Sequencing Center for Infectious Disease"/>
            <person name="Wu L."/>
            <person name="Ma J."/>
        </authorList>
    </citation>
    <scope>NUCLEOTIDE SEQUENCE [LARGE SCALE GENOMIC DNA]</scope>
    <source>
        <strain evidence="2">JCM 17633</strain>
    </source>
</reference>
<name>A0ABP8CRI8_9FLAO</name>
<dbReference type="InterPro" id="IPR003329">
    <property type="entry name" value="Cytidylyl_trans"/>
</dbReference>
<comment type="caution">
    <text evidence="1">The sequence shown here is derived from an EMBL/GenBank/DDBJ whole genome shotgun (WGS) entry which is preliminary data.</text>
</comment>
<accession>A0ABP8CRI8</accession>
<dbReference type="GO" id="GO:0016779">
    <property type="term" value="F:nucleotidyltransferase activity"/>
    <property type="evidence" value="ECO:0007669"/>
    <property type="project" value="UniProtKB-KW"/>
</dbReference>
<dbReference type="InterPro" id="IPR029044">
    <property type="entry name" value="Nucleotide-diphossugar_trans"/>
</dbReference>